<feature type="region of interest" description="Disordered" evidence="1">
    <location>
        <begin position="1"/>
        <end position="25"/>
    </location>
</feature>
<feature type="region of interest" description="Disordered" evidence="1">
    <location>
        <begin position="94"/>
        <end position="126"/>
    </location>
</feature>
<dbReference type="InterPro" id="IPR036869">
    <property type="entry name" value="J_dom_sf"/>
</dbReference>
<dbReference type="Proteomes" id="UP001589702">
    <property type="component" value="Unassembled WGS sequence"/>
</dbReference>
<dbReference type="PRINTS" id="PR00625">
    <property type="entry name" value="JDOMAIN"/>
</dbReference>
<dbReference type="InterPro" id="IPR001623">
    <property type="entry name" value="DnaJ_domain"/>
</dbReference>
<evidence type="ECO:0000313" key="3">
    <source>
        <dbReference type="EMBL" id="MFB9817986.1"/>
    </source>
</evidence>
<accession>A0ABV5XU96</accession>
<feature type="compositionally biased region" description="Basic and acidic residues" evidence="1">
    <location>
        <begin position="94"/>
        <end position="106"/>
    </location>
</feature>
<dbReference type="Gene3D" id="1.10.287.110">
    <property type="entry name" value="DnaJ domain"/>
    <property type="match status" value="1"/>
</dbReference>
<dbReference type="SMART" id="SM00271">
    <property type="entry name" value="DnaJ"/>
    <property type="match status" value="1"/>
</dbReference>
<dbReference type="Pfam" id="PF00226">
    <property type="entry name" value="DnaJ"/>
    <property type="match status" value="1"/>
</dbReference>
<gene>
    <name evidence="3" type="ORF">ACFFP1_00560</name>
</gene>
<sequence>MNGPGTIPVPHPRERGTATIKSNGPDPYDILHIATTATAREVAHAYRTLIRGRHPDTRPAREHHHGPGPAAVDLQEELQELRDIMAAYAILGNPEKRAAYDREHPRPAARPKPRRPDGSPARTPGQLLPAASLLIGPVVWESPGGRSPGMPDRQGSYPPTGYTLIRWIRR</sequence>
<dbReference type="PROSITE" id="PS50076">
    <property type="entry name" value="DNAJ_2"/>
    <property type="match status" value="1"/>
</dbReference>
<feature type="domain" description="J" evidence="2">
    <location>
        <begin position="26"/>
        <end position="104"/>
    </location>
</feature>
<protein>
    <submittedName>
        <fullName evidence="3">J domain-containing protein</fullName>
    </submittedName>
</protein>
<organism evidence="3 4">
    <name type="scientific">Arthrobacter ramosus</name>
    <dbReference type="NCBI Taxonomy" id="1672"/>
    <lineage>
        <taxon>Bacteria</taxon>
        <taxon>Bacillati</taxon>
        <taxon>Actinomycetota</taxon>
        <taxon>Actinomycetes</taxon>
        <taxon>Micrococcales</taxon>
        <taxon>Micrococcaceae</taxon>
        <taxon>Arthrobacter</taxon>
    </lineage>
</organism>
<dbReference type="RefSeq" id="WP_234753579.1">
    <property type="nucleotide sequence ID" value="NZ_BAAAWN010000001.1"/>
</dbReference>
<dbReference type="CDD" id="cd06257">
    <property type="entry name" value="DnaJ"/>
    <property type="match status" value="1"/>
</dbReference>
<comment type="caution">
    <text evidence="3">The sequence shown here is derived from an EMBL/GenBank/DDBJ whole genome shotgun (WGS) entry which is preliminary data.</text>
</comment>
<dbReference type="SUPFAM" id="SSF46565">
    <property type="entry name" value="Chaperone J-domain"/>
    <property type="match status" value="1"/>
</dbReference>
<dbReference type="PANTHER" id="PTHR44240:SF10">
    <property type="entry name" value="J DOMAIN-CONTAINING PROTEIN"/>
    <property type="match status" value="1"/>
</dbReference>
<dbReference type="EMBL" id="JBHMBC010000002">
    <property type="protein sequence ID" value="MFB9817986.1"/>
    <property type="molecule type" value="Genomic_DNA"/>
</dbReference>
<proteinExistence type="predicted"/>
<feature type="region of interest" description="Disordered" evidence="1">
    <location>
        <begin position="139"/>
        <end position="159"/>
    </location>
</feature>
<dbReference type="InterPro" id="IPR052276">
    <property type="entry name" value="Diphthamide-biosynth_chaperone"/>
</dbReference>
<keyword evidence="4" id="KW-1185">Reference proteome</keyword>
<reference evidence="3 4" key="1">
    <citation type="submission" date="2024-09" db="EMBL/GenBank/DDBJ databases">
        <authorList>
            <person name="Sun Q."/>
            <person name="Mori K."/>
        </authorList>
    </citation>
    <scope>NUCLEOTIDE SEQUENCE [LARGE SCALE GENOMIC DNA]</scope>
    <source>
        <strain evidence="3 4">JCM 1334</strain>
    </source>
</reference>
<evidence type="ECO:0000256" key="1">
    <source>
        <dbReference type="SAM" id="MobiDB-lite"/>
    </source>
</evidence>
<name>A0ABV5XU96_ARTRM</name>
<evidence type="ECO:0000259" key="2">
    <source>
        <dbReference type="PROSITE" id="PS50076"/>
    </source>
</evidence>
<dbReference type="PANTHER" id="PTHR44240">
    <property type="entry name" value="DNAJ DOMAIN (PROKARYOTIC HEAT SHOCK PROTEIN)-RELATED"/>
    <property type="match status" value="1"/>
</dbReference>
<evidence type="ECO:0000313" key="4">
    <source>
        <dbReference type="Proteomes" id="UP001589702"/>
    </source>
</evidence>